<feature type="compositionally biased region" description="Basic and acidic residues" evidence="1">
    <location>
        <begin position="822"/>
        <end position="835"/>
    </location>
</feature>
<dbReference type="CDD" id="cd18042">
    <property type="entry name" value="DEXXQc_SETX"/>
    <property type="match status" value="1"/>
</dbReference>
<comment type="caution">
    <text evidence="4">The sequence shown here is derived from an EMBL/GenBank/DDBJ whole genome shotgun (WGS) entry which is preliminary data.</text>
</comment>
<feature type="region of interest" description="Disordered" evidence="1">
    <location>
        <begin position="715"/>
        <end position="739"/>
    </location>
</feature>
<feature type="region of interest" description="Disordered" evidence="1">
    <location>
        <begin position="1120"/>
        <end position="1147"/>
    </location>
</feature>
<feature type="region of interest" description="Disordered" evidence="1">
    <location>
        <begin position="2227"/>
        <end position="2288"/>
    </location>
</feature>
<evidence type="ECO:0000259" key="3">
    <source>
        <dbReference type="Pfam" id="PF13087"/>
    </source>
</evidence>
<evidence type="ECO:0000259" key="2">
    <source>
        <dbReference type="Pfam" id="PF13086"/>
    </source>
</evidence>
<dbReference type="GO" id="GO:0004386">
    <property type="term" value="F:helicase activity"/>
    <property type="evidence" value="ECO:0007669"/>
    <property type="project" value="UniProtKB-KW"/>
</dbReference>
<feature type="region of interest" description="Disordered" evidence="1">
    <location>
        <begin position="1310"/>
        <end position="1337"/>
    </location>
</feature>
<dbReference type="GO" id="GO:0016604">
    <property type="term" value="C:nuclear body"/>
    <property type="evidence" value="ECO:0007669"/>
    <property type="project" value="TreeGrafter"/>
</dbReference>
<dbReference type="InterPro" id="IPR041677">
    <property type="entry name" value="DNA2/NAM7_AAA_11"/>
</dbReference>
<feature type="compositionally biased region" description="Basic and acidic residues" evidence="1">
    <location>
        <begin position="797"/>
        <end position="811"/>
    </location>
</feature>
<evidence type="ECO:0000313" key="4">
    <source>
        <dbReference type="EMBL" id="KAH0505309.1"/>
    </source>
</evidence>
<feature type="compositionally biased region" description="Basic and acidic residues" evidence="1">
    <location>
        <begin position="2270"/>
        <end position="2288"/>
    </location>
</feature>
<feature type="region of interest" description="Disordered" evidence="1">
    <location>
        <begin position="1369"/>
        <end position="1403"/>
    </location>
</feature>
<keyword evidence="4" id="KW-0067">ATP-binding</keyword>
<keyword evidence="4" id="KW-0547">Nucleotide-binding</keyword>
<feature type="domain" description="DNA2/NAM7 helicase helicase" evidence="2">
    <location>
        <begin position="1959"/>
        <end position="2058"/>
    </location>
</feature>
<protein>
    <submittedName>
        <fullName evidence="4">Putative helicase senataxin</fullName>
    </submittedName>
</protein>
<dbReference type="GO" id="GO:0001147">
    <property type="term" value="F:transcription termination site sequence-specific DNA binding"/>
    <property type="evidence" value="ECO:0007669"/>
    <property type="project" value="TreeGrafter"/>
</dbReference>
<feature type="compositionally biased region" description="Basic and acidic residues" evidence="1">
    <location>
        <begin position="2384"/>
        <end position="2395"/>
    </location>
</feature>
<dbReference type="Pfam" id="PF13086">
    <property type="entry name" value="AAA_11"/>
    <property type="match status" value="2"/>
</dbReference>
<dbReference type="GO" id="GO:0006369">
    <property type="term" value="P:termination of RNA polymerase II transcription"/>
    <property type="evidence" value="ECO:0007669"/>
    <property type="project" value="TreeGrafter"/>
</dbReference>
<dbReference type="PANTHER" id="PTHR10887:SF537">
    <property type="entry name" value="HELICASE SENATAXIN-RELATED"/>
    <property type="match status" value="1"/>
</dbReference>
<feature type="region of interest" description="Disordered" evidence="1">
    <location>
        <begin position="1481"/>
        <end position="1503"/>
    </location>
</feature>
<feature type="region of interest" description="Disordered" evidence="1">
    <location>
        <begin position="2330"/>
        <end position="2406"/>
    </location>
</feature>
<keyword evidence="4" id="KW-0378">Hydrolase</keyword>
<reference evidence="4" key="1">
    <citation type="submission" date="2020-03" db="EMBL/GenBank/DDBJ databases">
        <title>Studies in the Genomics of Life Span.</title>
        <authorList>
            <person name="Glass D."/>
        </authorList>
    </citation>
    <scope>NUCLEOTIDE SEQUENCE</scope>
    <source>
        <strain evidence="4">LTLLF</strain>
        <tissue evidence="4">Muscle</tissue>
    </source>
</reference>
<dbReference type="EMBL" id="JAATJU010024600">
    <property type="protein sequence ID" value="KAH0505309.1"/>
    <property type="molecule type" value="Genomic_DNA"/>
</dbReference>
<feature type="domain" description="DNA2/NAM7 helicase-like C-terminal" evidence="3">
    <location>
        <begin position="2077"/>
        <end position="2152"/>
    </location>
</feature>
<feature type="domain" description="DNA2/NAM7 helicase helicase" evidence="2">
    <location>
        <begin position="1833"/>
        <end position="1932"/>
    </location>
</feature>
<keyword evidence="4" id="KW-0347">Helicase</keyword>
<dbReference type="Gene3D" id="3.40.50.300">
    <property type="entry name" value="P-loop containing nucleotide triphosphate hydrolases"/>
    <property type="match status" value="3"/>
</dbReference>
<dbReference type="InterPro" id="IPR027417">
    <property type="entry name" value="P-loop_NTPase"/>
</dbReference>
<evidence type="ECO:0000313" key="5">
    <source>
        <dbReference type="Proteomes" id="UP000710432"/>
    </source>
</evidence>
<dbReference type="InterPro" id="IPR041679">
    <property type="entry name" value="DNA2/NAM7-like_C"/>
</dbReference>
<name>A0A8J6G701_MICOH</name>
<accession>A0A8J6G701</accession>
<dbReference type="Pfam" id="PF13087">
    <property type="entry name" value="AAA_12"/>
    <property type="match status" value="1"/>
</dbReference>
<feature type="compositionally biased region" description="Basic and acidic residues" evidence="1">
    <location>
        <begin position="2360"/>
        <end position="2376"/>
    </location>
</feature>
<dbReference type="PANTHER" id="PTHR10887">
    <property type="entry name" value="DNA2/NAM7 HELICASE FAMILY"/>
    <property type="match status" value="1"/>
</dbReference>
<dbReference type="InterPro" id="IPR045055">
    <property type="entry name" value="DNA2/NAM7-like"/>
</dbReference>
<sequence length="2406" mass="272275">MSTCCWCTPGGTSTVDVIKCYASSTGSSEFQTADEDLCYCLECVAEYHRARDEVPFLHEVLWELETLRLINHFEKSMKAEVEEDDELYIVDNNGEEQLFDCSGQDFENKLRVPLFEILKYPYLLLHERVNELCVEALCRMEQTNCSFQVFDKYPGIYLFLVHPNEMVRRWAILTARNLGKVDRDDYYDLQEVLTCLFKVIELGLLESPDIYTSSVLEKGKLILLPAHMYDTANYKNYWLDDSMDPFWPALHCFMVILDRLGSKVWGQLIDPIEAFQTIINNVSYNREIQNIRKNSIRTKSEPEPHFDDMVTCSQIVYNYNPEKTKKDSGWRSAICPDYCPNMYEEMETLASVLQSDIGQDMRVHNSTFLWFIPFVQSLMDLKDLGVAYIVEVIHHLYSEVKDVLNQTDTVCDKVTEFFILILVSVIELHRNKKCLHLLWVSSQQWVEAVVKCAKLPTTAFARSSEKSPGNIPKGAAIIPPLTLHSVPSSSVQLACVQLIRGLLKEGYQLGQQTLCKRFWDKLNLFLRGNLSLGWQLSTQETHDLQMCLKQIIKNIKFKMPQYSTFGDLTSTCKTSPSFKEESEQIDRKPKRDFYCPEYCSPTSSKESEKADSNQVLIKADNTEEEGIKQHYIDLNEDEPLPAELCLKGKSEAPFFGRVQEQVKVSTEKSVKENSSYTLQNNTLRNGLEWECDRGVIISMHSLTNSSMDSVEKVSTSNEDVSVKNETIGQNSKPKSKAQKDEICAKLSHVIKKQHRKSTLINNTISLEENAALSDLENSCSGIDRRFLKEDTVKHDVSVDPVSDDEHGEQNSHKSSLLKKKQLKSEELDNSDGKKCQTQECHAAADLLPVTDRLVKKTSYEGPEKVEVESRDKEIKSTVMTSNMVKGEVPHGNSKPLVTGPQIDPCNIALIAQTTVIQFPSGSSKSPSQLQRKDDIRCLTANPNSADTCHEQVIVISDSDEDDDERSHGIEKHIKQDKVYMEKECPEQHGSVVNSIVEHIKEEETKYPIEFEDSESQVFEFESCSEVFSVWQDHKVDSKNSLQEEGRSYLTHVADSTNDNLGCGVDSVSEEVVINEAEDIEEHREPHSSVSVEGFCKTGGKHKRKQCKRVTTEDAQKSSFSFIAEQSTDDRDLSGSDLKSTDIGTSALSSSVERDSAVSLMSTKLHTHSKPVRKVPASKAIKKTYLDTKRGRSKSLCYISCRTSPAVVPPKKFRQYPQPSSVPEKLGLRKGPRRAFELSQRSLESTSQLRQHGKTVGVVNVPRKAKIIQSLRNKKLMTSQEIQFQKLSRSRSHKKRDLDYKNTDTVRIVLGSDVLVPDSDGPDNHRGSEPPANSNEKQLAKCMPSKPEVAEAISCPQVMDIAGLVNQCESGVSSEGVPTDEDPVDEDAVKATEPESGSDTDDDNLFLTQHDPLDMDLCSQMENKPIIVAHKDTIRREDFVSQPQLESLNVTKCKYKDCVESTINQGEYCPRHSEAKPADDDVFRKPLSVPRPSRRTTTKIFSSSSASRTANFSKSLESTILQSALKKPNVAQPNLKVTPPSSLVSQKPVAEVKSLCNISHFRTPGSSIRHSYKPILIETKPMSASSRVNIPLPSQPIFDTFIKEVLKWKYQMFLNFDKCGAPASLCQSISRSVPVQFQDYAEYFNVFLPLIILNTFETVAQEWFNSPNKKNFYHLHLRKFPADYKKYWEFMIYLEESELAKQLHPKENDLVFLVPESLNREEKDMDENDMQDRNAYYCGYVHKFRRTSVMNSGKTECSLCIQTQDNLAARLQELTKCFVISSLVTTQRKLKAMSLLSGRNQLARAVLNPNPMDFCTKDLLTTTSERIINYLKDFNEDQKKAIETAYAMVKHSPSVAKICLIHGPPGTGKSKTIVGLLYRLLTENQRKGHSDENFNAKIKQNRVLVCAPSNAAVDELMKKIILEFKEKCKDKKNPMEKDLPSHIQEMLRKKEFLDGQLDELSRQRALCRGGREMQVKGRPQKTQNTIILESHVICCTLSTSGGLLLESAFRGQGGVPFSCVIVDEAGQSCEVETLTPLIHRCNKLILVGDPKQLPPTVISMKAQEYGYGQSMMVRFCKLLEDYVKQNKIGRLPVLQLTVQYRMHPDICLFPSNYVYNKNLKTNRGTESVRCSSEWPFQPYLVFDVEDGSERRDNEFLASLQRLNVTITRAKYSLFILGHLRTLMENQHWNELIQDAQKRGAIIKTCDPNYRHDAMKILKLKPVLQRSLTHPPATAPEAPRPQGGLPSNKLDSGLAKTPSAASLYHTPSDTVTSKEPERTPQDRLRDPRLLRRLDAEFKGTSLKDPQSVGSHFLDPNFVVGPSMAIVAPLGSHRSPLQAEPPPAHPAAPSTSKRKYSGSDSGFSHRREPRAFGEEERRGSVSHHMLRSADWDRRRLEQEPSSAKKSRFP</sequence>
<dbReference type="SUPFAM" id="SSF52540">
    <property type="entry name" value="P-loop containing nucleoside triphosphate hydrolases"/>
    <property type="match status" value="1"/>
</dbReference>
<organism evidence="4 5">
    <name type="scientific">Microtus ochrogaster</name>
    <name type="common">Prairie vole</name>
    <dbReference type="NCBI Taxonomy" id="79684"/>
    <lineage>
        <taxon>Eukaryota</taxon>
        <taxon>Metazoa</taxon>
        <taxon>Chordata</taxon>
        <taxon>Craniata</taxon>
        <taxon>Vertebrata</taxon>
        <taxon>Euteleostomi</taxon>
        <taxon>Mammalia</taxon>
        <taxon>Eutheria</taxon>
        <taxon>Euarchontoglires</taxon>
        <taxon>Glires</taxon>
        <taxon>Rodentia</taxon>
        <taxon>Myomorpha</taxon>
        <taxon>Muroidea</taxon>
        <taxon>Cricetidae</taxon>
        <taxon>Arvicolinae</taxon>
        <taxon>Microtus</taxon>
    </lineage>
</organism>
<feature type="region of interest" description="Disordered" evidence="1">
    <location>
        <begin position="797"/>
        <end position="835"/>
    </location>
</feature>
<dbReference type="Proteomes" id="UP000710432">
    <property type="component" value="Unassembled WGS sequence"/>
</dbReference>
<gene>
    <name evidence="4" type="ORF">LTLLF_178275</name>
</gene>
<proteinExistence type="predicted"/>
<feature type="compositionally biased region" description="Polar residues" evidence="1">
    <location>
        <begin position="715"/>
        <end position="732"/>
    </location>
</feature>
<evidence type="ECO:0000256" key="1">
    <source>
        <dbReference type="SAM" id="MobiDB-lite"/>
    </source>
</evidence>